<organism evidence="1 2">
    <name type="scientific">Rhododendron molle</name>
    <name type="common">Chinese azalea</name>
    <name type="synonym">Azalea mollis</name>
    <dbReference type="NCBI Taxonomy" id="49168"/>
    <lineage>
        <taxon>Eukaryota</taxon>
        <taxon>Viridiplantae</taxon>
        <taxon>Streptophyta</taxon>
        <taxon>Embryophyta</taxon>
        <taxon>Tracheophyta</taxon>
        <taxon>Spermatophyta</taxon>
        <taxon>Magnoliopsida</taxon>
        <taxon>eudicotyledons</taxon>
        <taxon>Gunneridae</taxon>
        <taxon>Pentapetalae</taxon>
        <taxon>asterids</taxon>
        <taxon>Ericales</taxon>
        <taxon>Ericaceae</taxon>
        <taxon>Ericoideae</taxon>
        <taxon>Rhodoreae</taxon>
        <taxon>Rhododendron</taxon>
    </lineage>
</organism>
<dbReference type="EMBL" id="CM046394">
    <property type="protein sequence ID" value="KAI8547166.1"/>
    <property type="molecule type" value="Genomic_DNA"/>
</dbReference>
<evidence type="ECO:0000313" key="1">
    <source>
        <dbReference type="EMBL" id="KAI8547166.1"/>
    </source>
</evidence>
<proteinExistence type="predicted"/>
<gene>
    <name evidence="1" type="ORF">RHMOL_Rhmol07G0174100</name>
</gene>
<name>A0ACC0N1N4_RHOML</name>
<sequence>MPICICFHCCYDGWATGGCRVNGKNGRCGSVVGEVKRYRWGIEKKIKGVHYILRSIYITRAK</sequence>
<evidence type="ECO:0000313" key="2">
    <source>
        <dbReference type="Proteomes" id="UP001062846"/>
    </source>
</evidence>
<reference evidence="1" key="1">
    <citation type="submission" date="2022-02" db="EMBL/GenBank/DDBJ databases">
        <title>Plant Genome Project.</title>
        <authorList>
            <person name="Zhang R.-G."/>
        </authorList>
    </citation>
    <scope>NUCLEOTIDE SEQUENCE</scope>
    <source>
        <strain evidence="1">AT1</strain>
    </source>
</reference>
<dbReference type="Proteomes" id="UP001062846">
    <property type="component" value="Chromosome 7"/>
</dbReference>
<protein>
    <submittedName>
        <fullName evidence="1">Uncharacterized protein</fullName>
    </submittedName>
</protein>
<accession>A0ACC0N1N4</accession>
<comment type="caution">
    <text evidence="1">The sequence shown here is derived from an EMBL/GenBank/DDBJ whole genome shotgun (WGS) entry which is preliminary data.</text>
</comment>
<keyword evidence="2" id="KW-1185">Reference proteome</keyword>